<dbReference type="AlphaFoldDB" id="A0A699WLS6"/>
<comment type="caution">
    <text evidence="1">The sequence shown here is derived from an EMBL/GenBank/DDBJ whole genome shotgun (WGS) entry which is preliminary data.</text>
</comment>
<feature type="non-terminal residue" evidence="1">
    <location>
        <position position="1"/>
    </location>
</feature>
<accession>A0A699WLS6</accession>
<dbReference type="EMBL" id="BKCJ011680611">
    <property type="protein sequence ID" value="GFD46678.1"/>
    <property type="molecule type" value="Genomic_DNA"/>
</dbReference>
<organism evidence="1">
    <name type="scientific">Tanacetum cinerariifolium</name>
    <name type="common">Dalmatian daisy</name>
    <name type="synonym">Chrysanthemum cinerariifolium</name>
    <dbReference type="NCBI Taxonomy" id="118510"/>
    <lineage>
        <taxon>Eukaryota</taxon>
        <taxon>Viridiplantae</taxon>
        <taxon>Streptophyta</taxon>
        <taxon>Embryophyta</taxon>
        <taxon>Tracheophyta</taxon>
        <taxon>Spermatophyta</taxon>
        <taxon>Magnoliopsida</taxon>
        <taxon>eudicotyledons</taxon>
        <taxon>Gunneridae</taxon>
        <taxon>Pentapetalae</taxon>
        <taxon>asterids</taxon>
        <taxon>campanulids</taxon>
        <taxon>Asterales</taxon>
        <taxon>Asteraceae</taxon>
        <taxon>Asteroideae</taxon>
        <taxon>Anthemideae</taxon>
        <taxon>Anthemidinae</taxon>
        <taxon>Tanacetum</taxon>
    </lineage>
</organism>
<sequence length="73" mass="8293">EIHDEDTSPSKITSEIPMEVEGFELPQEEEAPVRRSERPHRAPNRLCLNVEAEEHSVGDLIEPANYKPAMLDL</sequence>
<evidence type="ECO:0000313" key="1">
    <source>
        <dbReference type="EMBL" id="GFD46678.1"/>
    </source>
</evidence>
<reference evidence="1" key="1">
    <citation type="journal article" date="2019" name="Sci. Rep.">
        <title>Draft genome of Tanacetum cinerariifolium, the natural source of mosquito coil.</title>
        <authorList>
            <person name="Yamashiro T."/>
            <person name="Shiraishi A."/>
            <person name="Satake H."/>
            <person name="Nakayama K."/>
        </authorList>
    </citation>
    <scope>NUCLEOTIDE SEQUENCE</scope>
</reference>
<name>A0A699WLS6_TANCI</name>
<proteinExistence type="predicted"/>
<protein>
    <submittedName>
        <fullName evidence="1">Uncharacterized protein</fullName>
    </submittedName>
</protein>
<gene>
    <name evidence="1" type="ORF">Tci_918647</name>
</gene>